<proteinExistence type="predicted"/>
<evidence type="ECO:0000256" key="1">
    <source>
        <dbReference type="SAM" id="MobiDB-lite"/>
    </source>
</evidence>
<evidence type="ECO:0000313" key="2">
    <source>
        <dbReference type="EMBL" id="GMF48740.1"/>
    </source>
</evidence>
<dbReference type="EMBL" id="BSXT01002400">
    <property type="protein sequence ID" value="GMF48740.1"/>
    <property type="molecule type" value="Genomic_DNA"/>
</dbReference>
<reference evidence="2" key="1">
    <citation type="submission" date="2023-04" db="EMBL/GenBank/DDBJ databases">
        <title>Phytophthora fragariaefolia NBRC 109709.</title>
        <authorList>
            <person name="Ichikawa N."/>
            <person name="Sato H."/>
            <person name="Tonouchi N."/>
        </authorList>
    </citation>
    <scope>NUCLEOTIDE SEQUENCE</scope>
    <source>
        <strain evidence="2">NBRC 109709</strain>
    </source>
</reference>
<gene>
    <name evidence="2" type="ORF">Pfra01_001896900</name>
</gene>
<name>A0A9W6XYY0_9STRA</name>
<accession>A0A9W6XYY0</accession>
<sequence>MVGRPPHPVRQEFRVTSSSGNRPSVKCLHCHAQFRNAQPGSTLLGHVVHCPELSETARSRWRLYAQQQRQARDARCRQRNRLRSHVALEAADEAYAYLQQIAKTFISCDFPSWTIANAKFRKVLTWGRDDVQWLSRREVARLILDLTPTTLSLDVDAWMRAEVALYLSKDVEQGQHVVDSLVDPVLGCRLLAQAFIAHRIPSWIIDNEEFREVLIQGRVKVTLPCRRELAGMMNYFTPSTVWRSGNEWMEIEELAHALAQFKDDE</sequence>
<dbReference type="AlphaFoldDB" id="A0A9W6XYY0"/>
<keyword evidence="3" id="KW-1185">Reference proteome</keyword>
<dbReference type="OrthoDB" id="92205at2759"/>
<dbReference type="Proteomes" id="UP001165121">
    <property type="component" value="Unassembled WGS sequence"/>
</dbReference>
<evidence type="ECO:0000313" key="3">
    <source>
        <dbReference type="Proteomes" id="UP001165121"/>
    </source>
</evidence>
<protein>
    <submittedName>
        <fullName evidence="2">Unnamed protein product</fullName>
    </submittedName>
</protein>
<feature type="region of interest" description="Disordered" evidence="1">
    <location>
        <begin position="1"/>
        <end position="20"/>
    </location>
</feature>
<organism evidence="2 3">
    <name type="scientific">Phytophthora fragariaefolia</name>
    <dbReference type="NCBI Taxonomy" id="1490495"/>
    <lineage>
        <taxon>Eukaryota</taxon>
        <taxon>Sar</taxon>
        <taxon>Stramenopiles</taxon>
        <taxon>Oomycota</taxon>
        <taxon>Peronosporomycetes</taxon>
        <taxon>Peronosporales</taxon>
        <taxon>Peronosporaceae</taxon>
        <taxon>Phytophthora</taxon>
    </lineage>
</organism>
<comment type="caution">
    <text evidence="2">The sequence shown here is derived from an EMBL/GenBank/DDBJ whole genome shotgun (WGS) entry which is preliminary data.</text>
</comment>